<organism evidence="1 2">
    <name type="scientific">Jeongeupia chitinilytica</name>
    <dbReference type="NCBI Taxonomy" id="1041641"/>
    <lineage>
        <taxon>Bacteria</taxon>
        <taxon>Pseudomonadati</taxon>
        <taxon>Pseudomonadota</taxon>
        <taxon>Betaproteobacteria</taxon>
        <taxon>Neisseriales</taxon>
        <taxon>Chitinibacteraceae</taxon>
        <taxon>Jeongeupia</taxon>
    </lineage>
</organism>
<protein>
    <recommendedName>
        <fullName evidence="3">DUF721 domain-containing protein</fullName>
    </recommendedName>
</protein>
<evidence type="ECO:0000313" key="2">
    <source>
        <dbReference type="Proteomes" id="UP000604737"/>
    </source>
</evidence>
<dbReference type="RefSeq" id="WP_189461997.1">
    <property type="nucleotide sequence ID" value="NZ_BMYO01000009.1"/>
</dbReference>
<dbReference type="InterPro" id="IPR007922">
    <property type="entry name" value="DciA-like"/>
</dbReference>
<dbReference type="Pfam" id="PF05258">
    <property type="entry name" value="DciA"/>
    <property type="match status" value="1"/>
</dbReference>
<reference evidence="2" key="1">
    <citation type="journal article" date="2019" name="Int. J. Syst. Evol. Microbiol.">
        <title>The Global Catalogue of Microorganisms (GCM) 10K type strain sequencing project: providing services to taxonomists for standard genome sequencing and annotation.</title>
        <authorList>
            <consortium name="The Broad Institute Genomics Platform"/>
            <consortium name="The Broad Institute Genome Sequencing Center for Infectious Disease"/>
            <person name="Wu L."/>
            <person name="Ma J."/>
        </authorList>
    </citation>
    <scope>NUCLEOTIDE SEQUENCE [LARGE SCALE GENOMIC DNA]</scope>
    <source>
        <strain evidence="2">KCTC 23701</strain>
    </source>
</reference>
<comment type="caution">
    <text evidence="1">The sequence shown here is derived from an EMBL/GenBank/DDBJ whole genome shotgun (WGS) entry which is preliminary data.</text>
</comment>
<evidence type="ECO:0000313" key="1">
    <source>
        <dbReference type="EMBL" id="GHD68117.1"/>
    </source>
</evidence>
<keyword evidence="2" id="KW-1185">Reference proteome</keyword>
<sequence length="148" mass="16050">MSLFGHSGFVGNDRELLRLAARVSELNHLLDAVRRHVPQELASSCVSVAWGPEQVLLVGVRSSAAAARLRVAAPQLRDALNAAGWQASAIRPRVQVALQQEKSRINKDLRLSDSACAAFEQLADTLDAGPLRDAVATLVAHQQQRKTR</sequence>
<gene>
    <name evidence="1" type="ORF">GCM10007350_32840</name>
</gene>
<proteinExistence type="predicted"/>
<dbReference type="Proteomes" id="UP000604737">
    <property type="component" value="Unassembled WGS sequence"/>
</dbReference>
<dbReference type="EMBL" id="BMYO01000009">
    <property type="protein sequence ID" value="GHD68117.1"/>
    <property type="molecule type" value="Genomic_DNA"/>
</dbReference>
<evidence type="ECO:0008006" key="3">
    <source>
        <dbReference type="Google" id="ProtNLM"/>
    </source>
</evidence>
<name>A0ABQ3H357_9NEIS</name>
<accession>A0ABQ3H357</accession>